<dbReference type="EMBL" id="AAXW01000006">
    <property type="protein sequence ID" value="EAZ92436.1"/>
    <property type="molecule type" value="Genomic_DNA"/>
</dbReference>
<keyword evidence="2" id="KW-1185">Reference proteome</keyword>
<comment type="caution">
    <text evidence="1">The sequence shown here is derived from an EMBL/GenBank/DDBJ whole genome shotgun (WGS) entry which is preliminary data.</text>
</comment>
<dbReference type="Proteomes" id="UP000003781">
    <property type="component" value="Unassembled WGS sequence"/>
</dbReference>
<reference evidence="1 2" key="1">
    <citation type="submission" date="2007-03" db="EMBL/GenBank/DDBJ databases">
        <authorList>
            <person name="Stal L."/>
            <person name="Ferriera S."/>
            <person name="Johnson J."/>
            <person name="Kravitz S."/>
            <person name="Beeson K."/>
            <person name="Sutton G."/>
            <person name="Rogers Y.-H."/>
            <person name="Friedman R."/>
            <person name="Frazier M."/>
            <person name="Venter J.C."/>
        </authorList>
    </citation>
    <scope>NUCLEOTIDE SEQUENCE [LARGE SCALE GENOMIC DNA]</scope>
    <source>
        <strain evidence="1 2">CCY0110</strain>
    </source>
</reference>
<dbReference type="AlphaFoldDB" id="A3ILY0"/>
<protein>
    <recommendedName>
        <fullName evidence="3">DUF29 domain-containing protein</fullName>
    </recommendedName>
</protein>
<evidence type="ECO:0000313" key="2">
    <source>
        <dbReference type="Proteomes" id="UP000003781"/>
    </source>
</evidence>
<dbReference type="Pfam" id="PF01724">
    <property type="entry name" value="DUF29"/>
    <property type="match status" value="1"/>
</dbReference>
<gene>
    <name evidence="1" type="ORF">CY0110_01884</name>
</gene>
<evidence type="ECO:0008006" key="3">
    <source>
        <dbReference type="Google" id="ProtNLM"/>
    </source>
</evidence>
<name>A3ILY0_9CHRO</name>
<accession>A3ILY0</accession>
<sequence length="37" mass="4224">MYPLATLSAERETGLSVFPETCPYRLTDILSFDFLPE</sequence>
<organism evidence="1 2">
    <name type="scientific">Crocosphaera chwakensis CCY0110</name>
    <dbReference type="NCBI Taxonomy" id="391612"/>
    <lineage>
        <taxon>Bacteria</taxon>
        <taxon>Bacillati</taxon>
        <taxon>Cyanobacteriota</taxon>
        <taxon>Cyanophyceae</taxon>
        <taxon>Oscillatoriophycideae</taxon>
        <taxon>Chroococcales</taxon>
        <taxon>Aphanothecaceae</taxon>
        <taxon>Crocosphaera</taxon>
        <taxon>Crocosphaera chwakensis</taxon>
    </lineage>
</organism>
<evidence type="ECO:0000313" key="1">
    <source>
        <dbReference type="EMBL" id="EAZ92436.1"/>
    </source>
</evidence>
<proteinExistence type="predicted"/>